<dbReference type="NCBIfam" id="NF010372">
    <property type="entry name" value="PRK13798.1"/>
    <property type="match status" value="1"/>
</dbReference>
<evidence type="ECO:0000256" key="4">
    <source>
        <dbReference type="ARBA" id="ARBA00022631"/>
    </source>
</evidence>
<keyword evidence="5" id="KW-0210">Decarboxylase</keyword>
<dbReference type="GO" id="GO:0051997">
    <property type="term" value="F:2-oxo-4-hydroxy-4-carboxy-5-ureidoimidazoline decarboxylase activity"/>
    <property type="evidence" value="ECO:0007669"/>
    <property type="project" value="UniProtKB-EC"/>
</dbReference>
<evidence type="ECO:0000256" key="6">
    <source>
        <dbReference type="ARBA" id="ARBA00023239"/>
    </source>
</evidence>
<keyword evidence="10" id="KW-1185">Reference proteome</keyword>
<dbReference type="RefSeq" id="WP_358363526.1">
    <property type="nucleotide sequence ID" value="NZ_JBEZFP010000174.1"/>
</dbReference>
<dbReference type="NCBIfam" id="TIGR03180">
    <property type="entry name" value="UraD_2"/>
    <property type="match status" value="1"/>
</dbReference>
<dbReference type="Proteomes" id="UP001551482">
    <property type="component" value="Unassembled WGS sequence"/>
</dbReference>
<dbReference type="InterPro" id="IPR018020">
    <property type="entry name" value="OHCU_decarboxylase"/>
</dbReference>
<sequence length="179" mass="18873">MADPPETPSDQHLPAPAGAGLGRLNAAGPGDALKLLGEVCASRAWIDTVAARRPYRDTDELFAASDLAMAGLTTADLDEAMAGHAVIGKPRAGDATSEREQAGVRGADGDLLAELADANREYFDRFGHVFLICATGKGAAEMLAALRGRLGNDAAAEREIAREELRKINRIRLEKLVLA</sequence>
<evidence type="ECO:0000256" key="7">
    <source>
        <dbReference type="SAM" id="MobiDB-lite"/>
    </source>
</evidence>
<dbReference type="PANTHER" id="PTHR43466:SF1">
    <property type="entry name" value="2-OXO-4-HYDROXY-4-CARBOXY-5-UREIDOIMIDAZOLINE DECARBOXYLASE-RELATED"/>
    <property type="match status" value="1"/>
</dbReference>
<dbReference type="InterPro" id="IPR017595">
    <property type="entry name" value="OHCU_decarboxylase-2"/>
</dbReference>
<evidence type="ECO:0000256" key="3">
    <source>
        <dbReference type="ARBA" id="ARBA00012257"/>
    </source>
</evidence>
<comment type="catalytic activity">
    <reaction evidence="1">
        <text>5-hydroxy-2-oxo-4-ureido-2,5-dihydro-1H-imidazole-5-carboxylate + H(+) = (S)-allantoin + CO2</text>
        <dbReference type="Rhea" id="RHEA:26301"/>
        <dbReference type="ChEBI" id="CHEBI:15378"/>
        <dbReference type="ChEBI" id="CHEBI:15678"/>
        <dbReference type="ChEBI" id="CHEBI:16526"/>
        <dbReference type="ChEBI" id="CHEBI:58639"/>
        <dbReference type="EC" id="4.1.1.97"/>
    </reaction>
</comment>
<evidence type="ECO:0000256" key="5">
    <source>
        <dbReference type="ARBA" id="ARBA00022793"/>
    </source>
</evidence>
<evidence type="ECO:0000313" key="10">
    <source>
        <dbReference type="Proteomes" id="UP001551482"/>
    </source>
</evidence>
<dbReference type="EMBL" id="JBEZFP010000174">
    <property type="protein sequence ID" value="MEU8139430.1"/>
    <property type="molecule type" value="Genomic_DNA"/>
</dbReference>
<comment type="caution">
    <text evidence="9">The sequence shown here is derived from an EMBL/GenBank/DDBJ whole genome shotgun (WGS) entry which is preliminary data.</text>
</comment>
<dbReference type="SUPFAM" id="SSF158694">
    <property type="entry name" value="UraD-Like"/>
    <property type="match status" value="1"/>
</dbReference>
<feature type="domain" description="Oxo-4-hydroxy-4-carboxy-5-ureidoimidazoline decarboxylase" evidence="8">
    <location>
        <begin position="25"/>
        <end position="174"/>
    </location>
</feature>
<evidence type="ECO:0000256" key="1">
    <source>
        <dbReference type="ARBA" id="ARBA00001163"/>
    </source>
</evidence>
<feature type="compositionally biased region" description="Low complexity" evidence="7">
    <location>
        <begin position="13"/>
        <end position="22"/>
    </location>
</feature>
<dbReference type="Gene3D" id="1.10.3330.10">
    <property type="entry name" value="Oxo-4-hydroxy-4-carboxy-5-ureidoimidazoline decarboxylase"/>
    <property type="match status" value="1"/>
</dbReference>
<comment type="pathway">
    <text evidence="2">Purine metabolism; urate degradation; (S)-allantoin from urate: step 3/3.</text>
</comment>
<dbReference type="EC" id="4.1.1.97" evidence="3"/>
<evidence type="ECO:0000259" key="8">
    <source>
        <dbReference type="Pfam" id="PF09349"/>
    </source>
</evidence>
<organism evidence="9 10">
    <name type="scientific">Streptodolium elevatio</name>
    <dbReference type="NCBI Taxonomy" id="3157996"/>
    <lineage>
        <taxon>Bacteria</taxon>
        <taxon>Bacillati</taxon>
        <taxon>Actinomycetota</taxon>
        <taxon>Actinomycetes</taxon>
        <taxon>Kitasatosporales</taxon>
        <taxon>Streptomycetaceae</taxon>
        <taxon>Streptodolium</taxon>
    </lineage>
</organism>
<feature type="region of interest" description="Disordered" evidence="7">
    <location>
        <begin position="1"/>
        <end position="22"/>
    </location>
</feature>
<keyword evidence="6 9" id="KW-0456">Lyase</keyword>
<reference evidence="9 10" key="1">
    <citation type="submission" date="2024-06" db="EMBL/GenBank/DDBJ databases">
        <title>The Natural Products Discovery Center: Release of the First 8490 Sequenced Strains for Exploring Actinobacteria Biosynthetic Diversity.</title>
        <authorList>
            <person name="Kalkreuter E."/>
            <person name="Kautsar S.A."/>
            <person name="Yang D."/>
            <person name="Bader C.D."/>
            <person name="Teijaro C.N."/>
            <person name="Fluegel L."/>
            <person name="Davis C.M."/>
            <person name="Simpson J.R."/>
            <person name="Lauterbach L."/>
            <person name="Steele A.D."/>
            <person name="Gui C."/>
            <person name="Meng S."/>
            <person name="Li G."/>
            <person name="Viehrig K."/>
            <person name="Ye F."/>
            <person name="Su P."/>
            <person name="Kiefer A.F."/>
            <person name="Nichols A."/>
            <person name="Cepeda A.J."/>
            <person name="Yan W."/>
            <person name="Fan B."/>
            <person name="Jiang Y."/>
            <person name="Adhikari A."/>
            <person name="Zheng C.-J."/>
            <person name="Schuster L."/>
            <person name="Cowan T.M."/>
            <person name="Smanski M.J."/>
            <person name="Chevrette M.G."/>
            <person name="De Carvalho L.P.S."/>
            <person name="Shen B."/>
        </authorList>
    </citation>
    <scope>NUCLEOTIDE SEQUENCE [LARGE SCALE GENOMIC DNA]</scope>
    <source>
        <strain evidence="9 10">NPDC048946</strain>
    </source>
</reference>
<evidence type="ECO:0000256" key="2">
    <source>
        <dbReference type="ARBA" id="ARBA00004754"/>
    </source>
</evidence>
<dbReference type="InterPro" id="IPR036778">
    <property type="entry name" value="OHCU_decarboxylase_sf"/>
</dbReference>
<gene>
    <name evidence="9" type="primary">uraD</name>
    <name evidence="9" type="ORF">AB0C36_38770</name>
</gene>
<dbReference type="Pfam" id="PF09349">
    <property type="entry name" value="OHCU_decarbox"/>
    <property type="match status" value="1"/>
</dbReference>
<proteinExistence type="predicted"/>
<name>A0ABV3DUM8_9ACTN</name>
<evidence type="ECO:0000313" key="9">
    <source>
        <dbReference type="EMBL" id="MEU8139430.1"/>
    </source>
</evidence>
<dbReference type="PANTHER" id="PTHR43466">
    <property type="entry name" value="2-OXO-4-HYDROXY-4-CARBOXY-5-UREIDOIMIDAZOLINE DECARBOXYLASE-RELATED"/>
    <property type="match status" value="1"/>
</dbReference>
<protein>
    <recommendedName>
        <fullName evidence="3">2-oxo-4-hydroxy-4-carboxy-5-ureidoimidazoline decarboxylase</fullName>
        <ecNumber evidence="3">4.1.1.97</ecNumber>
    </recommendedName>
</protein>
<accession>A0ABV3DUM8</accession>
<keyword evidence="4" id="KW-0659">Purine metabolism</keyword>